<organism evidence="3 4">
    <name type="scientific">Psophocarpus tetragonolobus</name>
    <name type="common">Winged bean</name>
    <name type="synonym">Dolichos tetragonolobus</name>
    <dbReference type="NCBI Taxonomy" id="3891"/>
    <lineage>
        <taxon>Eukaryota</taxon>
        <taxon>Viridiplantae</taxon>
        <taxon>Streptophyta</taxon>
        <taxon>Embryophyta</taxon>
        <taxon>Tracheophyta</taxon>
        <taxon>Spermatophyta</taxon>
        <taxon>Magnoliopsida</taxon>
        <taxon>eudicotyledons</taxon>
        <taxon>Gunneridae</taxon>
        <taxon>Pentapetalae</taxon>
        <taxon>rosids</taxon>
        <taxon>fabids</taxon>
        <taxon>Fabales</taxon>
        <taxon>Fabaceae</taxon>
        <taxon>Papilionoideae</taxon>
        <taxon>50 kb inversion clade</taxon>
        <taxon>NPAAA clade</taxon>
        <taxon>indigoferoid/millettioid clade</taxon>
        <taxon>Phaseoleae</taxon>
        <taxon>Psophocarpus</taxon>
    </lineage>
</organism>
<evidence type="ECO:0000313" key="4">
    <source>
        <dbReference type="Proteomes" id="UP001386955"/>
    </source>
</evidence>
<gene>
    <name evidence="3" type="ORF">VNO78_22116</name>
</gene>
<evidence type="ECO:0000256" key="1">
    <source>
        <dbReference type="SAM" id="Coils"/>
    </source>
</evidence>
<proteinExistence type="predicted"/>
<keyword evidence="4" id="KW-1185">Reference proteome</keyword>
<feature type="compositionally biased region" description="Polar residues" evidence="2">
    <location>
        <begin position="124"/>
        <end position="134"/>
    </location>
</feature>
<name>A0AAN9SGF1_PSOTE</name>
<feature type="compositionally biased region" description="Low complexity" evidence="2">
    <location>
        <begin position="535"/>
        <end position="550"/>
    </location>
</feature>
<feature type="coiled-coil region" evidence="1">
    <location>
        <begin position="396"/>
        <end position="463"/>
    </location>
</feature>
<evidence type="ECO:0000256" key="2">
    <source>
        <dbReference type="SAM" id="MobiDB-lite"/>
    </source>
</evidence>
<dbReference type="AlphaFoldDB" id="A0AAN9SGF1"/>
<dbReference type="EMBL" id="JAYMYS010000005">
    <property type="protein sequence ID" value="KAK7393558.1"/>
    <property type="molecule type" value="Genomic_DNA"/>
</dbReference>
<evidence type="ECO:0008006" key="5">
    <source>
        <dbReference type="Google" id="ProtNLM"/>
    </source>
</evidence>
<reference evidence="3 4" key="1">
    <citation type="submission" date="2024-01" db="EMBL/GenBank/DDBJ databases">
        <title>The genomes of 5 underutilized Papilionoideae crops provide insights into root nodulation and disease resistanc.</title>
        <authorList>
            <person name="Jiang F."/>
        </authorList>
    </citation>
    <scope>NUCLEOTIDE SEQUENCE [LARGE SCALE GENOMIC DNA]</scope>
    <source>
        <strain evidence="3">DUOXIRENSHENG_FW03</strain>
        <tissue evidence="3">Leaves</tissue>
    </source>
</reference>
<feature type="compositionally biased region" description="Polar residues" evidence="2">
    <location>
        <begin position="93"/>
        <end position="105"/>
    </location>
</feature>
<keyword evidence="1" id="KW-0175">Coiled coil</keyword>
<dbReference type="PANTHER" id="PTHR48459">
    <property type="entry name" value="CUE DOMAIN-CONTAINING PROTEIN"/>
    <property type="match status" value="1"/>
</dbReference>
<feature type="region of interest" description="Disordered" evidence="2">
    <location>
        <begin position="52"/>
        <end position="136"/>
    </location>
</feature>
<accession>A0AAN9SGF1</accession>
<dbReference type="PANTHER" id="PTHR48459:SF1">
    <property type="entry name" value="CUE DOMAIN-CONTAINING PROTEIN"/>
    <property type="match status" value="1"/>
</dbReference>
<evidence type="ECO:0000313" key="3">
    <source>
        <dbReference type="EMBL" id="KAK7393558.1"/>
    </source>
</evidence>
<feature type="region of interest" description="Disordered" evidence="2">
    <location>
        <begin position="534"/>
        <end position="566"/>
    </location>
</feature>
<dbReference type="Proteomes" id="UP001386955">
    <property type="component" value="Unassembled WGS sequence"/>
</dbReference>
<protein>
    <recommendedName>
        <fullName evidence="5">CUE domain-containing protein</fullName>
    </recommendedName>
</protein>
<comment type="caution">
    <text evidence="3">The sequence shown here is derived from an EMBL/GenBank/DDBJ whole genome shotgun (WGS) entry which is preliminary data.</text>
</comment>
<sequence length="611" mass="67757">MGFNSVYRSLQEIFPQVDARLLRAVAIEHPKDADLAAAIVLTEVIPFMSKKLPPATPLRDNDNGAPQNVEVESEEEGNSLRHHQLVDDVDMRPSSSGPLSRSVEVTETADHSFVPDLNKPLDKSSLSKVSNSNDGTDKFLGVDDIKELDIFLNAQDNFNGETSVEIAQETLNGFSREENFEQRRPEVDVDSENLISSSICQHMEHQHNNLSKEASSTNGIGHRIGNCSNEEWVDFVGPSADDYDTTTSHRSEECETYLIEVESSEAQAVCHVQGNTLNSKDGLLSELDASGNTSDVKDNIGMMHEVSQYSQVCSIDLLEEIIDEAKTNKKTLFSSMESLINLMREVELQEKAAELANMEVATGGSNILARIEEYKAMLVQAKEANDMHAGEVYGEKAILATEMKELQSRLLSLSDERDKSLAILDEMHHILEARLTAAEELRKAAEQEKLEKEESARKALVEQETLVEMVVHESQRLQLEAEENSKLREFLMDRGQVVDMLQGEISVICQDIKLLKEKFDANLPLSKSFNSTQTSCKLASSGSSHKSIGSDVGSEHSDTSEMGKTSRVASIESLASKCGHDEEKPKVDHNALLDDEWDIFEKDVELNSGIN</sequence>